<protein>
    <recommendedName>
        <fullName evidence="1">DUF3074 domain-containing protein</fullName>
    </recommendedName>
</protein>
<reference evidence="3" key="2">
    <citation type="submission" date="2015-01" db="EMBL/GenBank/DDBJ databases">
        <title>Evolutionary Origins and Diversification of the Mycorrhizal Mutualists.</title>
        <authorList>
            <consortium name="DOE Joint Genome Institute"/>
            <consortium name="Mycorrhizal Genomics Consortium"/>
            <person name="Kohler A."/>
            <person name="Kuo A."/>
            <person name="Nagy L.G."/>
            <person name="Floudas D."/>
            <person name="Copeland A."/>
            <person name="Barry K.W."/>
            <person name="Cichocki N."/>
            <person name="Veneault-Fourrey C."/>
            <person name="LaButti K."/>
            <person name="Lindquist E.A."/>
            <person name="Lipzen A."/>
            <person name="Lundell T."/>
            <person name="Morin E."/>
            <person name="Murat C."/>
            <person name="Riley R."/>
            <person name="Ohm R."/>
            <person name="Sun H."/>
            <person name="Tunlid A."/>
            <person name="Henrissat B."/>
            <person name="Grigoriev I.V."/>
            <person name="Hibbett D.S."/>
            <person name="Martin F."/>
        </authorList>
    </citation>
    <scope>NUCLEOTIDE SEQUENCE [LARGE SCALE GENOMIC DNA]</scope>
    <source>
        <strain evidence="3">MUT 4182</strain>
    </source>
</reference>
<evidence type="ECO:0000259" key="1">
    <source>
        <dbReference type="Pfam" id="PF11274"/>
    </source>
</evidence>
<feature type="domain" description="DUF3074" evidence="1">
    <location>
        <begin position="14"/>
        <end position="181"/>
    </location>
</feature>
<dbReference type="SUPFAM" id="SSF55961">
    <property type="entry name" value="Bet v1-like"/>
    <property type="match status" value="1"/>
</dbReference>
<dbReference type="PANTHER" id="PTHR40370">
    <property type="entry name" value="EXPRESSED PROTEIN"/>
    <property type="match status" value="1"/>
</dbReference>
<proteinExistence type="predicted"/>
<dbReference type="Gene3D" id="3.30.530.20">
    <property type="match status" value="1"/>
</dbReference>
<organism evidence="2 3">
    <name type="scientific">Tulasnella calospora MUT 4182</name>
    <dbReference type="NCBI Taxonomy" id="1051891"/>
    <lineage>
        <taxon>Eukaryota</taxon>
        <taxon>Fungi</taxon>
        <taxon>Dikarya</taxon>
        <taxon>Basidiomycota</taxon>
        <taxon>Agaricomycotina</taxon>
        <taxon>Agaricomycetes</taxon>
        <taxon>Cantharellales</taxon>
        <taxon>Tulasnellaceae</taxon>
        <taxon>Tulasnella</taxon>
    </lineage>
</organism>
<evidence type="ECO:0000313" key="2">
    <source>
        <dbReference type="EMBL" id="KIO24011.1"/>
    </source>
</evidence>
<reference evidence="2 3" key="1">
    <citation type="submission" date="2014-04" db="EMBL/GenBank/DDBJ databases">
        <authorList>
            <consortium name="DOE Joint Genome Institute"/>
            <person name="Kuo A."/>
            <person name="Girlanda M."/>
            <person name="Perotto S."/>
            <person name="Kohler A."/>
            <person name="Nagy L.G."/>
            <person name="Floudas D."/>
            <person name="Copeland A."/>
            <person name="Barry K.W."/>
            <person name="Cichocki N."/>
            <person name="Veneault-Fourrey C."/>
            <person name="LaButti K."/>
            <person name="Lindquist E.A."/>
            <person name="Lipzen A."/>
            <person name="Lundell T."/>
            <person name="Morin E."/>
            <person name="Murat C."/>
            <person name="Sun H."/>
            <person name="Tunlid A."/>
            <person name="Henrissat B."/>
            <person name="Grigoriev I.V."/>
            <person name="Hibbett D.S."/>
            <person name="Martin F."/>
            <person name="Nordberg H.P."/>
            <person name="Cantor M.N."/>
            <person name="Hua S.X."/>
        </authorList>
    </citation>
    <scope>NUCLEOTIDE SEQUENCE [LARGE SCALE GENOMIC DNA]</scope>
    <source>
        <strain evidence="2 3">MUT 4182</strain>
    </source>
</reference>
<dbReference type="InterPro" id="IPR023393">
    <property type="entry name" value="START-like_dom_sf"/>
</dbReference>
<dbReference type="AlphaFoldDB" id="A0A0C3QE21"/>
<dbReference type="PANTHER" id="PTHR40370:SF1">
    <property type="entry name" value="DUF3074 DOMAIN-CONTAINING PROTEIN"/>
    <property type="match status" value="1"/>
</dbReference>
<sequence>MVHTFTTKINGHPWAMRKSIHGPADGSFEDFWEGLGVNHAVHESQYIPMIQKASLVTMIEPGTCEVWNLYYNLSPVLQKRSFTVLIVTHLEPASETNPLRQGWVVSIPFDPSSDPELAAMEEKGVKARYLSVERIQETVDGKVDWRMATCSDVGGIIPEFVAAATTPKQIAHDVDHFLKFIKTRRSERR</sequence>
<accession>A0A0C3QE21</accession>
<dbReference type="InterPro" id="IPR024500">
    <property type="entry name" value="DUF3074"/>
</dbReference>
<dbReference type="Proteomes" id="UP000054248">
    <property type="component" value="Unassembled WGS sequence"/>
</dbReference>
<gene>
    <name evidence="2" type="ORF">M407DRAFT_244586</name>
</gene>
<dbReference type="Pfam" id="PF11274">
    <property type="entry name" value="DUF3074"/>
    <property type="match status" value="1"/>
</dbReference>
<keyword evidence="3" id="KW-1185">Reference proteome</keyword>
<dbReference type="OrthoDB" id="6423603at2759"/>
<evidence type="ECO:0000313" key="3">
    <source>
        <dbReference type="Proteomes" id="UP000054248"/>
    </source>
</evidence>
<dbReference type="HOGENOM" id="CLU_078586_0_1_1"/>
<dbReference type="EMBL" id="KN823070">
    <property type="protein sequence ID" value="KIO24011.1"/>
    <property type="molecule type" value="Genomic_DNA"/>
</dbReference>
<name>A0A0C3QE21_9AGAM</name>